<feature type="region of interest" description="Disordered" evidence="12">
    <location>
        <begin position="380"/>
        <end position="400"/>
    </location>
</feature>
<evidence type="ECO:0000256" key="6">
    <source>
        <dbReference type="ARBA" id="ARBA00022777"/>
    </source>
</evidence>
<dbReference type="STRING" id="133381.A0A2T9Z9W1"/>
<keyword evidence="6" id="KW-0418">Kinase</keyword>
<reference evidence="14 15" key="1">
    <citation type="journal article" date="2018" name="MBio">
        <title>Comparative Genomics Reveals the Core Gene Toolbox for the Fungus-Insect Symbiosis.</title>
        <authorList>
            <person name="Wang Y."/>
            <person name="Stata M."/>
            <person name="Wang W."/>
            <person name="Stajich J.E."/>
            <person name="White M.M."/>
            <person name="Moncalvo J.M."/>
        </authorList>
    </citation>
    <scope>NUCLEOTIDE SEQUENCE [LARGE SCALE GENOMIC DNA]</scope>
    <source>
        <strain evidence="14 15">SC-DP-2</strain>
    </source>
</reference>
<dbReference type="Pfam" id="PF00069">
    <property type="entry name" value="Pkinase"/>
    <property type="match status" value="1"/>
</dbReference>
<dbReference type="GO" id="GO:0005524">
    <property type="term" value="F:ATP binding"/>
    <property type="evidence" value="ECO:0007669"/>
    <property type="project" value="UniProtKB-UniRule"/>
</dbReference>
<dbReference type="InterPro" id="IPR000719">
    <property type="entry name" value="Prot_kinase_dom"/>
</dbReference>
<dbReference type="PANTHER" id="PTHR24056">
    <property type="entry name" value="CELL DIVISION PROTEIN KINASE"/>
    <property type="match status" value="1"/>
</dbReference>
<dbReference type="GO" id="GO:0005634">
    <property type="term" value="C:nucleus"/>
    <property type="evidence" value="ECO:0007669"/>
    <property type="project" value="TreeGrafter"/>
</dbReference>
<protein>
    <recommendedName>
        <fullName evidence="2">cyclin-dependent kinase</fullName>
        <ecNumber evidence="2">2.7.11.22</ecNumber>
    </recommendedName>
</protein>
<dbReference type="InterPro" id="IPR017441">
    <property type="entry name" value="Protein_kinase_ATP_BS"/>
</dbReference>
<proteinExistence type="inferred from homology"/>
<dbReference type="InterPro" id="IPR050108">
    <property type="entry name" value="CDK"/>
</dbReference>
<evidence type="ECO:0000256" key="10">
    <source>
        <dbReference type="PROSITE-ProRule" id="PRU10141"/>
    </source>
</evidence>
<keyword evidence="5 10" id="KW-0547">Nucleotide-binding</keyword>
<evidence type="ECO:0000256" key="7">
    <source>
        <dbReference type="ARBA" id="ARBA00022840"/>
    </source>
</evidence>
<feature type="binding site" evidence="10">
    <location>
        <position position="33"/>
    </location>
    <ligand>
        <name>ATP</name>
        <dbReference type="ChEBI" id="CHEBI:30616"/>
    </ligand>
</feature>
<evidence type="ECO:0000256" key="5">
    <source>
        <dbReference type="ARBA" id="ARBA00022741"/>
    </source>
</evidence>
<dbReference type="FunFam" id="1.10.510.10:FF:000611">
    <property type="entry name" value="CMGC family protein kinase"/>
    <property type="match status" value="1"/>
</dbReference>
<dbReference type="InterPro" id="IPR011009">
    <property type="entry name" value="Kinase-like_dom_sf"/>
</dbReference>
<organism evidence="14 15">
    <name type="scientific">Smittium megazygosporum</name>
    <dbReference type="NCBI Taxonomy" id="133381"/>
    <lineage>
        <taxon>Eukaryota</taxon>
        <taxon>Fungi</taxon>
        <taxon>Fungi incertae sedis</taxon>
        <taxon>Zoopagomycota</taxon>
        <taxon>Kickxellomycotina</taxon>
        <taxon>Harpellomycetes</taxon>
        <taxon>Harpellales</taxon>
        <taxon>Legeriomycetaceae</taxon>
        <taxon>Smittium</taxon>
    </lineage>
</organism>
<dbReference type="FunFam" id="3.30.200.20:FF:000599">
    <property type="entry name" value="Cyclin-dependent kinase 2"/>
    <property type="match status" value="1"/>
</dbReference>
<accession>A0A2T9Z9W1</accession>
<dbReference type="AlphaFoldDB" id="A0A2T9Z9W1"/>
<keyword evidence="15" id="KW-1185">Reference proteome</keyword>
<evidence type="ECO:0000256" key="4">
    <source>
        <dbReference type="ARBA" id="ARBA00022679"/>
    </source>
</evidence>
<comment type="catalytic activity">
    <reaction evidence="8">
        <text>L-threonyl-[protein] + ATP = O-phospho-L-threonyl-[protein] + ADP + H(+)</text>
        <dbReference type="Rhea" id="RHEA:46608"/>
        <dbReference type="Rhea" id="RHEA-COMP:11060"/>
        <dbReference type="Rhea" id="RHEA-COMP:11605"/>
        <dbReference type="ChEBI" id="CHEBI:15378"/>
        <dbReference type="ChEBI" id="CHEBI:30013"/>
        <dbReference type="ChEBI" id="CHEBI:30616"/>
        <dbReference type="ChEBI" id="CHEBI:61977"/>
        <dbReference type="ChEBI" id="CHEBI:456216"/>
        <dbReference type="EC" id="2.7.11.22"/>
    </reaction>
</comment>
<dbReference type="SUPFAM" id="SSF56112">
    <property type="entry name" value="Protein kinase-like (PK-like)"/>
    <property type="match status" value="1"/>
</dbReference>
<evidence type="ECO:0000313" key="15">
    <source>
        <dbReference type="Proteomes" id="UP000245609"/>
    </source>
</evidence>
<keyword evidence="4" id="KW-0808">Transferase</keyword>
<comment type="similarity">
    <text evidence="1">Belongs to the protein kinase superfamily. CMGC Ser/Thr protein kinase family. CDC2/CDKX subfamily.</text>
</comment>
<evidence type="ECO:0000313" key="14">
    <source>
        <dbReference type="EMBL" id="PVV01317.1"/>
    </source>
</evidence>
<dbReference type="EC" id="2.7.11.22" evidence="2"/>
<dbReference type="OrthoDB" id="1732493at2759"/>
<sequence>MDRNYQKLERLGEGTYATVFKGINRQGETVALKEITLDPEEGAPSTAIREISLMKELDHPNVIKLLDVVHTETKLMLVFEFMERDLKKYMDVKGEHGALDPFTVKWFMFQLMSGIQYIHEFRVLHRDLKPQNLLVKKAQLKIGDFGLARATGIPVISFSSEVVTLWYRSPDVLLGSRNYNSSIDIWSAGCIMAEMITGRPLFSGSNNEDQLIKIFRVLGTPTEATWPGVSQLPNWNPDFPSFSTQSLRRFILHTSDPLFFDLLLRMLQYRPEARISAKDALKHPYFNEILSSIQAGVQSNPQPHLNDRAIAPARPQHHSRTQNLVHRQSHAQEKLSSQDQLHNISIPQIQLQGLPQQHNQINSQPQPQPQLSNNAIYSQPSNRIASNNTNYNLQLSHPTA</sequence>
<dbReference type="PROSITE" id="PS00107">
    <property type="entry name" value="PROTEIN_KINASE_ATP"/>
    <property type="match status" value="1"/>
</dbReference>
<evidence type="ECO:0000256" key="12">
    <source>
        <dbReference type="SAM" id="MobiDB-lite"/>
    </source>
</evidence>
<dbReference type="PROSITE" id="PS00108">
    <property type="entry name" value="PROTEIN_KINASE_ST"/>
    <property type="match status" value="1"/>
</dbReference>
<dbReference type="Gene3D" id="3.30.200.20">
    <property type="entry name" value="Phosphorylase Kinase, domain 1"/>
    <property type="match status" value="1"/>
</dbReference>
<dbReference type="Gene3D" id="1.10.510.10">
    <property type="entry name" value="Transferase(Phosphotransferase) domain 1"/>
    <property type="match status" value="1"/>
</dbReference>
<gene>
    <name evidence="14" type="ORF">BB560_004266</name>
</gene>
<dbReference type="SMART" id="SM00220">
    <property type="entry name" value="S_TKc"/>
    <property type="match status" value="1"/>
</dbReference>
<dbReference type="GO" id="GO:0004693">
    <property type="term" value="F:cyclin-dependent protein serine/threonine kinase activity"/>
    <property type="evidence" value="ECO:0007669"/>
    <property type="project" value="UniProtKB-EC"/>
</dbReference>
<evidence type="ECO:0000256" key="9">
    <source>
        <dbReference type="ARBA" id="ARBA00048367"/>
    </source>
</evidence>
<dbReference type="PANTHER" id="PTHR24056:SF46">
    <property type="entry name" value="CYCLIN-DEPENDENT KINASE 5"/>
    <property type="match status" value="1"/>
</dbReference>
<evidence type="ECO:0000256" key="1">
    <source>
        <dbReference type="ARBA" id="ARBA00006485"/>
    </source>
</evidence>
<dbReference type="GO" id="GO:0005737">
    <property type="term" value="C:cytoplasm"/>
    <property type="evidence" value="ECO:0007669"/>
    <property type="project" value="TreeGrafter"/>
</dbReference>
<evidence type="ECO:0000256" key="3">
    <source>
        <dbReference type="ARBA" id="ARBA00022527"/>
    </source>
</evidence>
<feature type="domain" description="Protein kinase" evidence="13">
    <location>
        <begin position="5"/>
        <end position="286"/>
    </location>
</feature>
<keyword evidence="7 10" id="KW-0067">ATP-binding</keyword>
<dbReference type="Proteomes" id="UP000245609">
    <property type="component" value="Unassembled WGS sequence"/>
</dbReference>
<evidence type="ECO:0000256" key="8">
    <source>
        <dbReference type="ARBA" id="ARBA00047811"/>
    </source>
</evidence>
<feature type="non-terminal residue" evidence="14">
    <location>
        <position position="400"/>
    </location>
</feature>
<dbReference type="PROSITE" id="PS50011">
    <property type="entry name" value="PROTEIN_KINASE_DOM"/>
    <property type="match status" value="1"/>
</dbReference>
<evidence type="ECO:0000259" key="13">
    <source>
        <dbReference type="PROSITE" id="PS50011"/>
    </source>
</evidence>
<comment type="catalytic activity">
    <reaction evidence="9">
        <text>L-seryl-[protein] + ATP = O-phospho-L-seryl-[protein] + ADP + H(+)</text>
        <dbReference type="Rhea" id="RHEA:17989"/>
        <dbReference type="Rhea" id="RHEA-COMP:9863"/>
        <dbReference type="Rhea" id="RHEA-COMP:11604"/>
        <dbReference type="ChEBI" id="CHEBI:15378"/>
        <dbReference type="ChEBI" id="CHEBI:29999"/>
        <dbReference type="ChEBI" id="CHEBI:30616"/>
        <dbReference type="ChEBI" id="CHEBI:83421"/>
        <dbReference type="ChEBI" id="CHEBI:456216"/>
        <dbReference type="EC" id="2.7.11.22"/>
    </reaction>
</comment>
<comment type="caution">
    <text evidence="14">The sequence shown here is derived from an EMBL/GenBank/DDBJ whole genome shotgun (WGS) entry which is preliminary data.</text>
</comment>
<keyword evidence="3 11" id="KW-0723">Serine/threonine-protein kinase</keyword>
<feature type="region of interest" description="Disordered" evidence="12">
    <location>
        <begin position="315"/>
        <end position="338"/>
    </location>
</feature>
<evidence type="ECO:0000256" key="2">
    <source>
        <dbReference type="ARBA" id="ARBA00012425"/>
    </source>
</evidence>
<evidence type="ECO:0000256" key="11">
    <source>
        <dbReference type="RuleBase" id="RU000304"/>
    </source>
</evidence>
<dbReference type="InterPro" id="IPR008271">
    <property type="entry name" value="Ser/Thr_kinase_AS"/>
</dbReference>
<name>A0A2T9Z9W1_9FUNG</name>
<dbReference type="EMBL" id="MBFS01001184">
    <property type="protein sequence ID" value="PVV01317.1"/>
    <property type="molecule type" value="Genomic_DNA"/>
</dbReference>